<keyword evidence="2" id="KW-1185">Reference proteome</keyword>
<evidence type="ECO:0000313" key="2">
    <source>
        <dbReference type="Proteomes" id="UP000054107"/>
    </source>
</evidence>
<protein>
    <submittedName>
        <fullName evidence="1">Uncharacterized protein</fullName>
    </submittedName>
</protein>
<reference evidence="1 2" key="1">
    <citation type="submission" date="2014-09" db="EMBL/GenBank/DDBJ databases">
        <authorList>
            <person name="Ellenberger Sabrina"/>
        </authorList>
    </citation>
    <scope>NUCLEOTIDE SEQUENCE [LARGE SCALE GENOMIC DNA]</scope>
    <source>
        <strain evidence="1 2">CBS 412.66</strain>
    </source>
</reference>
<proteinExistence type="predicted"/>
<accession>A0A0B7NTR5</accession>
<gene>
    <name evidence="1" type="primary">PARPA_12688.1 scaffold 45263</name>
</gene>
<evidence type="ECO:0000313" key="1">
    <source>
        <dbReference type="EMBL" id="CEP18384.1"/>
    </source>
</evidence>
<name>A0A0B7NTR5_9FUNG</name>
<organism evidence="1 2">
    <name type="scientific">Parasitella parasitica</name>
    <dbReference type="NCBI Taxonomy" id="35722"/>
    <lineage>
        <taxon>Eukaryota</taxon>
        <taxon>Fungi</taxon>
        <taxon>Fungi incertae sedis</taxon>
        <taxon>Mucoromycota</taxon>
        <taxon>Mucoromycotina</taxon>
        <taxon>Mucoromycetes</taxon>
        <taxon>Mucorales</taxon>
        <taxon>Mucorineae</taxon>
        <taxon>Mucoraceae</taxon>
        <taxon>Parasitella</taxon>
    </lineage>
</organism>
<dbReference type="EMBL" id="LN733809">
    <property type="protein sequence ID" value="CEP18384.1"/>
    <property type="molecule type" value="Genomic_DNA"/>
</dbReference>
<dbReference type="AlphaFoldDB" id="A0A0B7NTR5"/>
<dbReference type="Proteomes" id="UP000054107">
    <property type="component" value="Unassembled WGS sequence"/>
</dbReference>
<sequence length="251" mass="27922">METIREVFTQLHGVSYGSNGADTGVILADGETSLQSSKVAIAMNKAIFHTSDMSRAYGRKIDMILKCSSNVKVDISSNEWKRATISKSIKLHQHSKNLRLNTSNLFSLNTRFGIKFTVAMNFVGNSGYLYLLRLVDDGLGLGDYISVAHLVTVLVVPTTIESLGTVKDTLRGLLTLKEHLVSIAWKVRSELHKLEHASDLEDICPTPSTGSSHSKSPFIFFTPRNNRVQKRKLLELDDYDETTVNSFTDQL</sequence>
<dbReference type="OrthoDB" id="2284791at2759"/>